<dbReference type="EMBL" id="CAJNNV010031610">
    <property type="protein sequence ID" value="CAE8637057.1"/>
    <property type="molecule type" value="Genomic_DNA"/>
</dbReference>
<dbReference type="Proteomes" id="UP000654075">
    <property type="component" value="Unassembled WGS sequence"/>
</dbReference>
<gene>
    <name evidence="3" type="ORF">PGLA1383_LOCUS52458</name>
    <name evidence="2" type="ORF">PGLA2088_LOCUS1004</name>
</gene>
<feature type="region of interest" description="Disordered" evidence="1">
    <location>
        <begin position="1"/>
        <end position="55"/>
    </location>
</feature>
<evidence type="ECO:0000313" key="2">
    <source>
        <dbReference type="EMBL" id="CAE8630501.1"/>
    </source>
</evidence>
<dbReference type="AlphaFoldDB" id="A0A813GYW2"/>
<proteinExistence type="predicted"/>
<evidence type="ECO:0000313" key="5">
    <source>
        <dbReference type="Proteomes" id="UP000654075"/>
    </source>
</evidence>
<feature type="non-terminal residue" evidence="2">
    <location>
        <position position="1"/>
    </location>
</feature>
<name>A0A813GYW2_POLGL</name>
<sequence>GSQSSASEVDKADADAKPGSRSGTRSPSHSGSPSPRARSECSSRSSVSPPQLPAPCEVKAVVIAKDAEVAQEELSVSSFLEVSNLPDLSGKSDSPGKYLAGMFNPTLTILPDFNKDLGTEPVERAWSQGDNTVIMKMQNSALVESAVRILTGLELFGNELKVRAIPTSEERKFQEGA</sequence>
<accession>A0A813GYW2</accession>
<dbReference type="Proteomes" id="UP000626109">
    <property type="component" value="Unassembled WGS sequence"/>
</dbReference>
<keyword evidence="5" id="KW-1185">Reference proteome</keyword>
<comment type="caution">
    <text evidence="2">The sequence shown here is derived from an EMBL/GenBank/DDBJ whole genome shotgun (WGS) entry which is preliminary data.</text>
</comment>
<feature type="compositionally biased region" description="Basic and acidic residues" evidence="1">
    <location>
        <begin position="8"/>
        <end position="18"/>
    </location>
</feature>
<dbReference type="EMBL" id="CAJNNW010000746">
    <property type="protein sequence ID" value="CAE8630501.1"/>
    <property type="molecule type" value="Genomic_DNA"/>
</dbReference>
<evidence type="ECO:0000256" key="1">
    <source>
        <dbReference type="SAM" id="MobiDB-lite"/>
    </source>
</evidence>
<organism evidence="2 4">
    <name type="scientific">Polarella glacialis</name>
    <name type="common">Dinoflagellate</name>
    <dbReference type="NCBI Taxonomy" id="89957"/>
    <lineage>
        <taxon>Eukaryota</taxon>
        <taxon>Sar</taxon>
        <taxon>Alveolata</taxon>
        <taxon>Dinophyceae</taxon>
        <taxon>Suessiales</taxon>
        <taxon>Suessiaceae</taxon>
        <taxon>Polarella</taxon>
    </lineage>
</organism>
<evidence type="ECO:0000313" key="4">
    <source>
        <dbReference type="Proteomes" id="UP000626109"/>
    </source>
</evidence>
<protein>
    <submittedName>
        <fullName evidence="2">Uncharacterized protein</fullName>
    </submittedName>
</protein>
<feature type="compositionally biased region" description="Low complexity" evidence="1">
    <location>
        <begin position="19"/>
        <end position="49"/>
    </location>
</feature>
<reference evidence="2" key="1">
    <citation type="submission" date="2021-02" db="EMBL/GenBank/DDBJ databases">
        <authorList>
            <person name="Dougan E. K."/>
            <person name="Rhodes N."/>
            <person name="Thang M."/>
            <person name="Chan C."/>
        </authorList>
    </citation>
    <scope>NUCLEOTIDE SEQUENCE</scope>
</reference>
<evidence type="ECO:0000313" key="3">
    <source>
        <dbReference type="EMBL" id="CAE8637057.1"/>
    </source>
</evidence>